<dbReference type="Proteomes" id="UP001179121">
    <property type="component" value="Chromosome"/>
</dbReference>
<accession>A0AA86N2P9</accession>
<evidence type="ECO:0000313" key="3">
    <source>
        <dbReference type="EMBL" id="CAI4033640.1"/>
    </source>
</evidence>
<name>A0AA86N2P9_9BACT</name>
<dbReference type="GO" id="GO:0005509">
    <property type="term" value="F:calcium ion binding"/>
    <property type="evidence" value="ECO:0007669"/>
    <property type="project" value="InterPro"/>
</dbReference>
<dbReference type="InterPro" id="IPR015919">
    <property type="entry name" value="Cadherin-like_sf"/>
</dbReference>
<protein>
    <recommendedName>
        <fullName evidence="5">Cadherin domain-containing protein</fullName>
    </recommendedName>
</protein>
<proteinExistence type="predicted"/>
<dbReference type="Pfam" id="PF05345">
    <property type="entry name" value="He_PIG"/>
    <property type="match status" value="1"/>
</dbReference>
<dbReference type="SUPFAM" id="SSF49313">
    <property type="entry name" value="Cadherin-like"/>
    <property type="match status" value="1"/>
</dbReference>
<evidence type="ECO:0000313" key="4">
    <source>
        <dbReference type="Proteomes" id="UP001179121"/>
    </source>
</evidence>
<keyword evidence="2" id="KW-1133">Transmembrane helix</keyword>
<keyword evidence="2" id="KW-0812">Transmembrane</keyword>
<dbReference type="Gene3D" id="2.60.40.10">
    <property type="entry name" value="Immunoglobulins"/>
    <property type="match status" value="1"/>
</dbReference>
<evidence type="ECO:0000256" key="2">
    <source>
        <dbReference type="SAM" id="Phobius"/>
    </source>
</evidence>
<keyword evidence="4" id="KW-1185">Reference proteome</keyword>
<dbReference type="EMBL" id="OX365700">
    <property type="protein sequence ID" value="CAI4033640.1"/>
    <property type="molecule type" value="Genomic_DNA"/>
</dbReference>
<gene>
    <name evidence="3" type="ORF">DNFV4_04081</name>
</gene>
<feature type="transmembrane region" description="Helical" evidence="2">
    <location>
        <begin position="44"/>
        <end position="69"/>
    </location>
</feature>
<dbReference type="AlphaFoldDB" id="A0AA86N2P9"/>
<organism evidence="3 4">
    <name type="scientific">Nitrospira tepida</name>
    <dbReference type="NCBI Taxonomy" id="2973512"/>
    <lineage>
        <taxon>Bacteria</taxon>
        <taxon>Pseudomonadati</taxon>
        <taxon>Nitrospirota</taxon>
        <taxon>Nitrospiria</taxon>
        <taxon>Nitrospirales</taxon>
        <taxon>Nitrospiraceae</taxon>
        <taxon>Nitrospira</taxon>
    </lineage>
</organism>
<dbReference type="KEGG" id="nti:DNFV4_04081"/>
<reference evidence="3" key="1">
    <citation type="submission" date="2022-10" db="EMBL/GenBank/DDBJ databases">
        <authorList>
            <person name="Koch H."/>
        </authorList>
    </citation>
    <scope>NUCLEOTIDE SEQUENCE</scope>
    <source>
        <strain evidence="3">DNF</strain>
    </source>
</reference>
<feature type="region of interest" description="Disordered" evidence="1">
    <location>
        <begin position="1"/>
        <end position="37"/>
    </location>
</feature>
<evidence type="ECO:0008006" key="5">
    <source>
        <dbReference type="Google" id="ProtNLM"/>
    </source>
</evidence>
<dbReference type="GO" id="GO:0016020">
    <property type="term" value="C:membrane"/>
    <property type="evidence" value="ECO:0007669"/>
    <property type="project" value="InterPro"/>
</dbReference>
<sequence length="361" mass="39040">MPAPVISRGRWTPTSAPSRHPQFVKLPDDSDGKQPPADALPRKIIGISLVGTCVIGAVAFLWSSFGALITTPSAVSSTRTDNHLPVIRTGGILPSPLTRENPLSLRLEADDPDNDAVSFRYQWIINGRPLTDQRGPTLDQTLLKAGDTVSAEVIPLDGKGQGPLHRIMPVVVRNTPPRVSQMALQPDPLRAGDQVRVVAEVADPDGDETRIFYRWWKNDMPVAETDSDVLSHLPIARGDKVVVEVVPHDAEGPGKGMRTAPVEVLNGLPRITSTPTSVINDGRYVYTFSAIDPDGDTMTYALTVGPPGMVIDEHSGRIEWTLRAEDKGIHHVRIEVRDGHGGTAYQEFDVTVPALPAMPGA</sequence>
<evidence type="ECO:0000256" key="1">
    <source>
        <dbReference type="SAM" id="MobiDB-lite"/>
    </source>
</evidence>
<keyword evidence="2" id="KW-0472">Membrane</keyword>
<dbReference type="CDD" id="cd11304">
    <property type="entry name" value="Cadherin_repeat"/>
    <property type="match status" value="1"/>
</dbReference>
<dbReference type="InterPro" id="IPR013783">
    <property type="entry name" value="Ig-like_fold"/>
</dbReference>